<evidence type="ECO:0008006" key="3">
    <source>
        <dbReference type="Google" id="ProtNLM"/>
    </source>
</evidence>
<gene>
    <name evidence="1" type="ORF">OIH86_04840</name>
</gene>
<reference evidence="1 2" key="1">
    <citation type="submission" date="2022-10" db="EMBL/GenBank/DDBJ databases">
        <title>Draft genome assembly of moderately radiation resistant bacterium Metabacillus halosaccharovorans.</title>
        <authorList>
            <person name="Pal S."/>
            <person name="Gopinathan A."/>
        </authorList>
    </citation>
    <scope>NUCLEOTIDE SEQUENCE [LARGE SCALE GENOMIC DNA]</scope>
    <source>
        <strain evidence="1 2">VITHBRA001</strain>
    </source>
</reference>
<organism evidence="1 2">
    <name type="scientific">Metabacillus halosaccharovorans</name>
    <dbReference type="NCBI Taxonomy" id="930124"/>
    <lineage>
        <taxon>Bacteria</taxon>
        <taxon>Bacillati</taxon>
        <taxon>Bacillota</taxon>
        <taxon>Bacilli</taxon>
        <taxon>Bacillales</taxon>
        <taxon>Bacillaceae</taxon>
        <taxon>Metabacillus</taxon>
    </lineage>
</organism>
<evidence type="ECO:0000313" key="2">
    <source>
        <dbReference type="Proteomes" id="UP001526147"/>
    </source>
</evidence>
<sequence length="42" mass="4922">MLVIVGFFVMFATLLSIEGQLRKGYKQNEEIIKLLKEINEKH</sequence>
<proteinExistence type="predicted"/>
<dbReference type="EMBL" id="JAOYEY010000025">
    <property type="protein sequence ID" value="MCV9884971.1"/>
    <property type="molecule type" value="Genomic_DNA"/>
</dbReference>
<keyword evidence="2" id="KW-1185">Reference proteome</keyword>
<evidence type="ECO:0000313" key="1">
    <source>
        <dbReference type="EMBL" id="MCV9884971.1"/>
    </source>
</evidence>
<name>A0ABT3DDK5_9BACI</name>
<protein>
    <recommendedName>
        <fullName evidence="3">YrzO family protein</fullName>
    </recommendedName>
</protein>
<dbReference type="Proteomes" id="UP001526147">
    <property type="component" value="Unassembled WGS sequence"/>
</dbReference>
<comment type="caution">
    <text evidence="1">The sequence shown here is derived from an EMBL/GenBank/DDBJ whole genome shotgun (WGS) entry which is preliminary data.</text>
</comment>
<dbReference type="RefSeq" id="WP_264141845.1">
    <property type="nucleotide sequence ID" value="NZ_JAOYEY010000025.1"/>
</dbReference>
<accession>A0ABT3DDK5</accession>